<keyword evidence="2 4" id="KW-0238">DNA-binding</keyword>
<dbReference type="Gene3D" id="1.10.357.10">
    <property type="entry name" value="Tetracycline Repressor, domain 2"/>
    <property type="match status" value="1"/>
</dbReference>
<evidence type="ECO:0000256" key="4">
    <source>
        <dbReference type="PROSITE-ProRule" id="PRU00335"/>
    </source>
</evidence>
<gene>
    <name evidence="6" type="ORF">J2S19_001415</name>
</gene>
<evidence type="ECO:0000313" key="7">
    <source>
        <dbReference type="Proteomes" id="UP001234495"/>
    </source>
</evidence>
<keyword evidence="1" id="KW-0805">Transcription regulation</keyword>
<evidence type="ECO:0000313" key="6">
    <source>
        <dbReference type="EMBL" id="MDQ0230163.1"/>
    </source>
</evidence>
<dbReference type="InterPro" id="IPR009057">
    <property type="entry name" value="Homeodomain-like_sf"/>
</dbReference>
<comment type="caution">
    <text evidence="6">The sequence shown here is derived from an EMBL/GenBank/DDBJ whole genome shotgun (WGS) entry which is preliminary data.</text>
</comment>
<evidence type="ECO:0000256" key="1">
    <source>
        <dbReference type="ARBA" id="ARBA00023015"/>
    </source>
</evidence>
<dbReference type="RefSeq" id="WP_307339042.1">
    <property type="nucleotide sequence ID" value="NZ_JAUSUD010000004.1"/>
</dbReference>
<evidence type="ECO:0000259" key="5">
    <source>
        <dbReference type="PROSITE" id="PS50977"/>
    </source>
</evidence>
<proteinExistence type="predicted"/>
<keyword evidence="7" id="KW-1185">Reference proteome</keyword>
<dbReference type="SUPFAM" id="SSF46689">
    <property type="entry name" value="Homeodomain-like"/>
    <property type="match status" value="1"/>
</dbReference>
<dbReference type="PRINTS" id="PR00455">
    <property type="entry name" value="HTHTETR"/>
</dbReference>
<protein>
    <submittedName>
        <fullName evidence="6">AcrR family transcriptional regulator</fullName>
    </submittedName>
</protein>
<organism evidence="6 7">
    <name type="scientific">Metabacillus malikii</name>
    <dbReference type="NCBI Taxonomy" id="1504265"/>
    <lineage>
        <taxon>Bacteria</taxon>
        <taxon>Bacillati</taxon>
        <taxon>Bacillota</taxon>
        <taxon>Bacilli</taxon>
        <taxon>Bacillales</taxon>
        <taxon>Bacillaceae</taxon>
        <taxon>Metabacillus</taxon>
    </lineage>
</organism>
<evidence type="ECO:0000256" key="2">
    <source>
        <dbReference type="ARBA" id="ARBA00023125"/>
    </source>
</evidence>
<keyword evidence="3" id="KW-0804">Transcription</keyword>
<accession>A0ABT9ZF17</accession>
<feature type="DNA-binding region" description="H-T-H motif" evidence="4">
    <location>
        <begin position="23"/>
        <end position="42"/>
    </location>
</feature>
<dbReference type="PANTHER" id="PTHR47506:SF3">
    <property type="entry name" value="HTH-TYPE TRANSCRIPTIONAL REGULATOR LMRA"/>
    <property type="match status" value="1"/>
</dbReference>
<dbReference type="InterPro" id="IPR001647">
    <property type="entry name" value="HTH_TetR"/>
</dbReference>
<dbReference type="Proteomes" id="UP001234495">
    <property type="component" value="Unassembled WGS sequence"/>
</dbReference>
<sequence length="196" mass="22870">MTSDKIKQKAQTLFTSHGYDAASLALIANEVGIKKQSIYTHFKSKEELFLQIFTESVEHELSFVKSYLERNKSLSLHDILNMFLNEYLNRYEKNANTRFFLKTSFFPPFRLEKNVKLGSEKFVNELELIILSLFQYHSTVLNSDISPETASLAYLTMLDGLFVELLYGIPERLTKRKTESWNVYWQGISMNKGELR</sequence>
<reference evidence="6 7" key="1">
    <citation type="submission" date="2023-07" db="EMBL/GenBank/DDBJ databases">
        <title>Genomic Encyclopedia of Type Strains, Phase IV (KMG-IV): sequencing the most valuable type-strain genomes for metagenomic binning, comparative biology and taxonomic classification.</title>
        <authorList>
            <person name="Goeker M."/>
        </authorList>
    </citation>
    <scope>NUCLEOTIDE SEQUENCE [LARGE SCALE GENOMIC DNA]</scope>
    <source>
        <strain evidence="6 7">DSM 29005</strain>
    </source>
</reference>
<dbReference type="PANTHER" id="PTHR47506">
    <property type="entry name" value="TRANSCRIPTIONAL REGULATORY PROTEIN"/>
    <property type="match status" value="1"/>
</dbReference>
<dbReference type="Gene3D" id="1.10.10.60">
    <property type="entry name" value="Homeodomain-like"/>
    <property type="match status" value="1"/>
</dbReference>
<name>A0ABT9ZF17_9BACI</name>
<evidence type="ECO:0000256" key="3">
    <source>
        <dbReference type="ARBA" id="ARBA00023163"/>
    </source>
</evidence>
<feature type="domain" description="HTH tetR-type" evidence="5">
    <location>
        <begin position="1"/>
        <end position="60"/>
    </location>
</feature>
<dbReference type="Pfam" id="PF00440">
    <property type="entry name" value="TetR_N"/>
    <property type="match status" value="1"/>
</dbReference>
<dbReference type="EMBL" id="JAUSUD010000004">
    <property type="protein sequence ID" value="MDQ0230163.1"/>
    <property type="molecule type" value="Genomic_DNA"/>
</dbReference>
<dbReference type="PROSITE" id="PS50977">
    <property type="entry name" value="HTH_TETR_2"/>
    <property type="match status" value="1"/>
</dbReference>